<protein>
    <submittedName>
        <fullName evidence="4">HD-domain/PDEase-like protein</fullName>
    </submittedName>
</protein>
<keyword evidence="1" id="KW-0479">Metal-binding</keyword>
<dbReference type="PROSITE" id="PS51845">
    <property type="entry name" value="PDEASE_I_2"/>
    <property type="match status" value="1"/>
</dbReference>
<dbReference type="GO" id="GO:0046872">
    <property type="term" value="F:metal ion binding"/>
    <property type="evidence" value="ECO:0007669"/>
    <property type="project" value="UniProtKB-KW"/>
</dbReference>
<dbReference type="AlphaFoldDB" id="A0A165IT94"/>
<dbReference type="InterPro" id="IPR003607">
    <property type="entry name" value="HD/PDEase_dom"/>
</dbReference>
<dbReference type="InterPro" id="IPR002073">
    <property type="entry name" value="PDEase_catalytic_dom"/>
</dbReference>
<evidence type="ECO:0000256" key="1">
    <source>
        <dbReference type="ARBA" id="ARBA00022723"/>
    </source>
</evidence>
<dbReference type="STRING" id="1353952.A0A165IT94"/>
<evidence type="ECO:0000259" key="3">
    <source>
        <dbReference type="PROSITE" id="PS51845"/>
    </source>
</evidence>
<evidence type="ECO:0000313" key="5">
    <source>
        <dbReference type="Proteomes" id="UP000076842"/>
    </source>
</evidence>
<dbReference type="GO" id="GO:0007165">
    <property type="term" value="P:signal transduction"/>
    <property type="evidence" value="ECO:0007669"/>
    <property type="project" value="InterPro"/>
</dbReference>
<gene>
    <name evidence="4" type="ORF">CALCODRAFT_491893</name>
</gene>
<dbReference type="EMBL" id="KV423927">
    <property type="protein sequence ID" value="KZT60950.1"/>
    <property type="molecule type" value="Genomic_DNA"/>
</dbReference>
<proteinExistence type="predicted"/>
<keyword evidence="2" id="KW-0378">Hydrolase</keyword>
<dbReference type="Proteomes" id="UP000076842">
    <property type="component" value="Unassembled WGS sequence"/>
</dbReference>
<dbReference type="SMART" id="SM00471">
    <property type="entry name" value="HDc"/>
    <property type="match status" value="1"/>
</dbReference>
<name>A0A165IT94_9BASI</name>
<dbReference type="GO" id="GO:0004114">
    <property type="term" value="F:3',5'-cyclic-nucleotide phosphodiesterase activity"/>
    <property type="evidence" value="ECO:0007669"/>
    <property type="project" value="InterPro"/>
</dbReference>
<evidence type="ECO:0000313" key="4">
    <source>
        <dbReference type="EMBL" id="KZT60950.1"/>
    </source>
</evidence>
<dbReference type="CDD" id="cd00077">
    <property type="entry name" value="HDc"/>
    <property type="match status" value="1"/>
</dbReference>
<accession>A0A165IT94</accession>
<dbReference type="InterPro" id="IPR036971">
    <property type="entry name" value="PDEase_catalytic_dom_sf"/>
</dbReference>
<sequence length="458" mass="51101">MDVYKWALASAQRSSSSVAQMSSYSTPSSPQGWNFGGWQQPIAGGEYEFRTMLPAVFARTEHPIIQNTLLPPEPDAELREKLIDLICDWSFTSLTLSPVDAYHCACLIFESALNIPELNGLGLMNDIRRFLHTLRFLYPGNPYHNFAHAVDVLQVAYTFLQPEVVPPLRLLKFDPGAPWSVEQASIGYGPSMPWRPSPLLLGDAYFGLRPIEVLAFLLAAVGHDVGHPGISAQCLGNARAPITALVRGSPLETLHSTLLDQTLRAHGLGLVLSDPDAEELMRSVIMSTDMQVHAHYMGKFNEEFNPVHVPKGSREQYQHKVLICQAVLHAADISNPVRPFATGVQWSSALIREWSNQALLEAALHLPRTQAVWPSLRTVEYQLKQAKGQVGFLDQATLPLFQVLQRILPKMDYFVRFGLQNRQLWQARANRLSTLSLSAPLPDDDFPYPNAECYPTSQ</sequence>
<dbReference type="PANTHER" id="PTHR11347">
    <property type="entry name" value="CYCLIC NUCLEOTIDE PHOSPHODIESTERASE"/>
    <property type="match status" value="1"/>
</dbReference>
<dbReference type="Gene3D" id="1.10.1300.10">
    <property type="entry name" value="3'5'-cyclic nucleotide phosphodiesterase, catalytic domain"/>
    <property type="match status" value="1"/>
</dbReference>
<organism evidence="4 5">
    <name type="scientific">Calocera cornea HHB12733</name>
    <dbReference type="NCBI Taxonomy" id="1353952"/>
    <lineage>
        <taxon>Eukaryota</taxon>
        <taxon>Fungi</taxon>
        <taxon>Dikarya</taxon>
        <taxon>Basidiomycota</taxon>
        <taxon>Agaricomycotina</taxon>
        <taxon>Dacrymycetes</taxon>
        <taxon>Dacrymycetales</taxon>
        <taxon>Dacrymycetaceae</taxon>
        <taxon>Calocera</taxon>
    </lineage>
</organism>
<dbReference type="InParanoid" id="A0A165IT94"/>
<dbReference type="Pfam" id="PF00233">
    <property type="entry name" value="PDEase_I"/>
    <property type="match status" value="1"/>
</dbReference>
<feature type="domain" description="PDEase" evidence="3">
    <location>
        <begin position="66"/>
        <end position="432"/>
    </location>
</feature>
<dbReference type="SUPFAM" id="SSF109604">
    <property type="entry name" value="HD-domain/PDEase-like"/>
    <property type="match status" value="1"/>
</dbReference>
<keyword evidence="5" id="KW-1185">Reference proteome</keyword>
<reference evidence="4 5" key="1">
    <citation type="journal article" date="2016" name="Mol. Biol. Evol.">
        <title>Comparative Genomics of Early-Diverging Mushroom-Forming Fungi Provides Insights into the Origins of Lignocellulose Decay Capabilities.</title>
        <authorList>
            <person name="Nagy L.G."/>
            <person name="Riley R."/>
            <person name="Tritt A."/>
            <person name="Adam C."/>
            <person name="Daum C."/>
            <person name="Floudas D."/>
            <person name="Sun H."/>
            <person name="Yadav J.S."/>
            <person name="Pangilinan J."/>
            <person name="Larsson K.H."/>
            <person name="Matsuura K."/>
            <person name="Barry K."/>
            <person name="Labutti K."/>
            <person name="Kuo R."/>
            <person name="Ohm R.A."/>
            <person name="Bhattacharya S.S."/>
            <person name="Shirouzu T."/>
            <person name="Yoshinaga Y."/>
            <person name="Martin F.M."/>
            <person name="Grigoriev I.V."/>
            <person name="Hibbett D.S."/>
        </authorList>
    </citation>
    <scope>NUCLEOTIDE SEQUENCE [LARGE SCALE GENOMIC DNA]</scope>
    <source>
        <strain evidence="4 5">HHB12733</strain>
    </source>
</reference>
<evidence type="ECO:0000256" key="2">
    <source>
        <dbReference type="ARBA" id="ARBA00022801"/>
    </source>
</evidence>
<dbReference type="OrthoDB" id="546632at2759"/>